<proteinExistence type="inferred from homology"/>
<comment type="caution">
    <text evidence="13">The sequence shown here is derived from an EMBL/GenBank/DDBJ whole genome shotgun (WGS) entry which is preliminary data.</text>
</comment>
<keyword evidence="6" id="KW-0256">Endoplasmic reticulum</keyword>
<evidence type="ECO:0000256" key="3">
    <source>
        <dbReference type="ARBA" id="ARBA00005316"/>
    </source>
</evidence>
<evidence type="ECO:0000313" key="12">
    <source>
        <dbReference type="EMBL" id="CAD6957453.1"/>
    </source>
</evidence>
<evidence type="ECO:0000313" key="14">
    <source>
        <dbReference type="Proteomes" id="UP000077671"/>
    </source>
</evidence>
<comment type="subcellular location">
    <subcellularLocation>
        <location evidence="1">Endoplasmic reticulum membrane</location>
        <topology evidence="1">Multi-pass membrane protein</topology>
    </subcellularLocation>
</comment>
<keyword evidence="5 11" id="KW-0812">Transmembrane</keyword>
<keyword evidence="4" id="KW-0337">GPI-anchor biosynthesis</keyword>
<evidence type="ECO:0000256" key="2">
    <source>
        <dbReference type="ARBA" id="ARBA00004687"/>
    </source>
</evidence>
<evidence type="ECO:0008006" key="16">
    <source>
        <dbReference type="Google" id="ProtNLM"/>
    </source>
</evidence>
<dbReference type="EMBL" id="LWDD02000047">
    <property type="protein sequence ID" value="KAE8264758.1"/>
    <property type="molecule type" value="Genomic_DNA"/>
</dbReference>
<gene>
    <name evidence="13" type="ORF">A4X03_0g720</name>
    <name evidence="12" type="ORF">JKIAZH3_G7266</name>
</gene>
<evidence type="ECO:0000313" key="13">
    <source>
        <dbReference type="EMBL" id="KAE8264758.1"/>
    </source>
</evidence>
<evidence type="ECO:0000256" key="7">
    <source>
        <dbReference type="ARBA" id="ARBA00022989"/>
    </source>
</evidence>
<evidence type="ECO:0000313" key="15">
    <source>
        <dbReference type="Proteomes" id="UP000836402"/>
    </source>
</evidence>
<name>A0A177VBK8_9BASI</name>
<comment type="similarity">
    <text evidence="3">Belongs to the PIGS family.</text>
</comment>
<dbReference type="PANTHER" id="PTHR21072:SF13">
    <property type="entry name" value="GPI TRANSAMIDASE COMPONENT PIG-S"/>
    <property type="match status" value="1"/>
</dbReference>
<evidence type="ECO:0000256" key="11">
    <source>
        <dbReference type="SAM" id="Phobius"/>
    </source>
</evidence>
<dbReference type="EMBL" id="CAJHJG010006494">
    <property type="protein sequence ID" value="CAD6957453.1"/>
    <property type="molecule type" value="Genomic_DNA"/>
</dbReference>
<dbReference type="Pfam" id="PF10510">
    <property type="entry name" value="PIG-S"/>
    <property type="match status" value="1"/>
</dbReference>
<reference evidence="12" key="3">
    <citation type="submission" date="2020-10" db="EMBL/GenBank/DDBJ databases">
        <authorList>
            <person name="Sedaghatjoo S."/>
        </authorList>
    </citation>
    <scope>NUCLEOTIDE SEQUENCE</scope>
    <source>
        <strain evidence="12">AZH3</strain>
    </source>
</reference>
<evidence type="ECO:0000256" key="10">
    <source>
        <dbReference type="SAM" id="MobiDB-lite"/>
    </source>
</evidence>
<dbReference type="UniPathway" id="UPA00196"/>
<evidence type="ECO:0000256" key="5">
    <source>
        <dbReference type="ARBA" id="ARBA00022692"/>
    </source>
</evidence>
<dbReference type="GO" id="GO:0006506">
    <property type="term" value="P:GPI anchor biosynthetic process"/>
    <property type="evidence" value="ECO:0007669"/>
    <property type="project" value="UniProtKB-UniPathway"/>
</dbReference>
<comment type="pathway">
    <text evidence="2">Glycolipid biosynthesis; glycosylphosphatidylinositol-anchor biosynthesis.</text>
</comment>
<dbReference type="Proteomes" id="UP000836402">
    <property type="component" value="Unassembled WGS sequence"/>
</dbReference>
<accession>A0A177VBK8</accession>
<protein>
    <recommendedName>
        <fullName evidence="16">GPI transamidase component PIG-S</fullName>
    </recommendedName>
</protein>
<reference evidence="13" key="2">
    <citation type="journal article" date="2019" name="IMA Fungus">
        <title>Genome sequencing and comparison of five Tilletia species to identify candidate genes for the detection of regulated species infecting wheat.</title>
        <authorList>
            <person name="Nguyen H.D.T."/>
            <person name="Sultana T."/>
            <person name="Kesanakurti P."/>
            <person name="Hambleton S."/>
        </authorList>
    </citation>
    <scope>NUCLEOTIDE SEQUENCE</scope>
    <source>
        <strain evidence="13">DAOMC 238032</strain>
    </source>
</reference>
<feature type="transmembrane region" description="Helical" evidence="11">
    <location>
        <begin position="640"/>
        <end position="659"/>
    </location>
</feature>
<reference evidence="13" key="1">
    <citation type="submission" date="2016-04" db="EMBL/GenBank/DDBJ databases">
        <authorList>
            <person name="Nguyen H.D."/>
            <person name="Kesanakurti P."/>
            <person name="Cullis J."/>
            <person name="Levesque C.A."/>
            <person name="Hambleton S."/>
        </authorList>
    </citation>
    <scope>NUCLEOTIDE SEQUENCE</scope>
    <source>
        <strain evidence="13">DAOMC 238032</strain>
    </source>
</reference>
<keyword evidence="8 11" id="KW-0472">Membrane</keyword>
<dbReference type="AlphaFoldDB" id="A0A177VBK8"/>
<evidence type="ECO:0000256" key="6">
    <source>
        <dbReference type="ARBA" id="ARBA00022824"/>
    </source>
</evidence>
<keyword evidence="7 11" id="KW-1133">Transmembrane helix</keyword>
<feature type="compositionally biased region" description="Low complexity" evidence="10">
    <location>
        <begin position="147"/>
        <end position="159"/>
    </location>
</feature>
<evidence type="ECO:0000256" key="4">
    <source>
        <dbReference type="ARBA" id="ARBA00022502"/>
    </source>
</evidence>
<dbReference type="GO" id="GO:0042765">
    <property type="term" value="C:GPI-anchor transamidase complex"/>
    <property type="evidence" value="ECO:0007669"/>
    <property type="project" value="InterPro"/>
</dbReference>
<sequence length="681" mass="73963">MASTGSAAGEKAPASLLQSWISRFRKAKGQDDAEEEEPQDDRPDPSFQNAFTRRAIVAALWTGVVLSVPLWWKTTTIVRLPLPEAELSSWTERGACPIRIPTSLRIHLPGDAASSQLYNAEPDFLEHLRRSLVRDLDEASGRHAPSSDKSVSSDAPSAAQDDSCIDWSVSFDGVEESSAPASIQAFGYDVVLGASAKGSKPSDSIFLNISSTGSAPESLASGIASQLSSVFNLPLRTLPIADTRAIQYSRPLRLVFSLLNEDVTRGGAVDGWELTQALRDSELQSLVESLGGVHDVLVESQVLWYAPLAFQPTREDQVHILEQSGDCSVTDQADADEVDSLLQDALPPKESSCVIKSRTDSRFFVEWEDLKVFVNAAAWSLTSAVSSLRQVASVSTLGLANTTTFVPSLVEEEEKTIHLLLYLPAADQRPLLVRDPKTGNASQAHAWMVPQWGGVVLLNLPASDDTSAKKGQVGPALRAEDLQEPIRLWTNQLRTLLGLRSESGSSVPFCTQSELGETCIPRRLPADLLAIRRIVESTRDAVATLQSTVRLVHKISNLGVGTEVKGDVEGALELLTQLDRSLQGAPASIPASSRQASPSRAHAYLQHALSLASLSSTLASRAFFHPSMLGLLYFPEEHKYAVYTPLFGPVAVPLLVALVRELKDWRKARRRSREGEKTKTE</sequence>
<dbReference type="PANTHER" id="PTHR21072">
    <property type="entry name" value="GPI TRANSAMIDASE COMPONENT PIG-S"/>
    <property type="match status" value="1"/>
</dbReference>
<evidence type="ECO:0000256" key="9">
    <source>
        <dbReference type="ARBA" id="ARBA00023180"/>
    </source>
</evidence>
<keyword evidence="9" id="KW-0325">Glycoprotein</keyword>
<dbReference type="GO" id="GO:0016255">
    <property type="term" value="P:attachment of GPI anchor to protein"/>
    <property type="evidence" value="ECO:0007669"/>
    <property type="project" value="InterPro"/>
</dbReference>
<keyword evidence="15" id="KW-1185">Reference proteome</keyword>
<feature type="region of interest" description="Disordered" evidence="10">
    <location>
        <begin position="25"/>
        <end position="47"/>
    </location>
</feature>
<evidence type="ECO:0000256" key="1">
    <source>
        <dbReference type="ARBA" id="ARBA00004477"/>
    </source>
</evidence>
<feature type="region of interest" description="Disordered" evidence="10">
    <location>
        <begin position="136"/>
        <end position="159"/>
    </location>
</feature>
<evidence type="ECO:0000256" key="8">
    <source>
        <dbReference type="ARBA" id="ARBA00023136"/>
    </source>
</evidence>
<dbReference type="InterPro" id="IPR019540">
    <property type="entry name" value="PtdIno-glycan_biosynth_class_S"/>
</dbReference>
<organism evidence="13 14">
    <name type="scientific">Tilletia caries</name>
    <name type="common">wheat bunt fungus</name>
    <dbReference type="NCBI Taxonomy" id="13290"/>
    <lineage>
        <taxon>Eukaryota</taxon>
        <taxon>Fungi</taxon>
        <taxon>Dikarya</taxon>
        <taxon>Basidiomycota</taxon>
        <taxon>Ustilaginomycotina</taxon>
        <taxon>Exobasidiomycetes</taxon>
        <taxon>Tilletiales</taxon>
        <taxon>Tilletiaceae</taxon>
        <taxon>Tilletia</taxon>
    </lineage>
</organism>
<dbReference type="Proteomes" id="UP000077671">
    <property type="component" value="Unassembled WGS sequence"/>
</dbReference>